<dbReference type="OrthoDB" id="10296549at2759"/>
<dbReference type="AlphaFoldDB" id="A0A9P5RB90"/>
<dbReference type="Proteomes" id="UP000748756">
    <property type="component" value="Unassembled WGS sequence"/>
</dbReference>
<evidence type="ECO:0000313" key="2">
    <source>
        <dbReference type="Proteomes" id="UP000748756"/>
    </source>
</evidence>
<proteinExistence type="predicted"/>
<feature type="non-terminal residue" evidence="1">
    <location>
        <position position="1"/>
    </location>
</feature>
<name>A0A9P5RB90_9FUNG</name>
<organism evidence="1 2">
    <name type="scientific">Linnemannia schmuckeri</name>
    <dbReference type="NCBI Taxonomy" id="64567"/>
    <lineage>
        <taxon>Eukaryota</taxon>
        <taxon>Fungi</taxon>
        <taxon>Fungi incertae sedis</taxon>
        <taxon>Mucoromycota</taxon>
        <taxon>Mortierellomycotina</taxon>
        <taxon>Mortierellomycetes</taxon>
        <taxon>Mortierellales</taxon>
        <taxon>Mortierellaceae</taxon>
        <taxon>Linnemannia</taxon>
    </lineage>
</organism>
<keyword evidence="2" id="KW-1185">Reference proteome</keyword>
<reference evidence="1" key="1">
    <citation type="journal article" date="2020" name="Fungal Divers.">
        <title>Resolving the Mortierellaceae phylogeny through synthesis of multi-gene phylogenetics and phylogenomics.</title>
        <authorList>
            <person name="Vandepol N."/>
            <person name="Liber J."/>
            <person name="Desiro A."/>
            <person name="Na H."/>
            <person name="Kennedy M."/>
            <person name="Barry K."/>
            <person name="Grigoriev I.V."/>
            <person name="Miller A.N."/>
            <person name="O'Donnell K."/>
            <person name="Stajich J.E."/>
            <person name="Bonito G."/>
        </authorList>
    </citation>
    <scope>NUCLEOTIDE SEQUENCE</scope>
    <source>
        <strain evidence="1">NRRL 6426</strain>
    </source>
</reference>
<gene>
    <name evidence="1" type="ORF">BG015_004532</name>
</gene>
<comment type="caution">
    <text evidence="1">The sequence shown here is derived from an EMBL/GenBank/DDBJ whole genome shotgun (WGS) entry which is preliminary data.</text>
</comment>
<protein>
    <submittedName>
        <fullName evidence="1">Uncharacterized protein</fullName>
    </submittedName>
</protein>
<sequence>APAPLSFADSACEYFGMKKEWCVDGSFSPEFFEHLGDSSYNRHSPVSKRYDIKEGYKWPEDFMEAHDHAEFAKRSQS</sequence>
<evidence type="ECO:0000313" key="1">
    <source>
        <dbReference type="EMBL" id="KAF9127521.1"/>
    </source>
</evidence>
<accession>A0A9P5RB90</accession>
<dbReference type="EMBL" id="JAAAUQ010002123">
    <property type="protein sequence ID" value="KAF9127521.1"/>
    <property type="molecule type" value="Genomic_DNA"/>
</dbReference>